<dbReference type="Pfam" id="PF02449">
    <property type="entry name" value="Glyco_hydro_42"/>
    <property type="match status" value="1"/>
</dbReference>
<dbReference type="EMBL" id="MEUA01000057">
    <property type="protein sequence ID" value="OGC13389.1"/>
    <property type="molecule type" value="Genomic_DNA"/>
</dbReference>
<evidence type="ECO:0000313" key="12">
    <source>
        <dbReference type="Proteomes" id="UP000177905"/>
    </source>
</evidence>
<dbReference type="InterPro" id="IPR017853">
    <property type="entry name" value="GH"/>
</dbReference>
<evidence type="ECO:0000259" key="9">
    <source>
        <dbReference type="Pfam" id="PF02449"/>
    </source>
</evidence>
<evidence type="ECO:0000256" key="5">
    <source>
        <dbReference type="ARBA" id="ARBA00022801"/>
    </source>
</evidence>
<keyword evidence="7" id="KW-0326">Glycosidase</keyword>
<feature type="domain" description="Glycoside hydrolase family 42 N-terminal" evidence="9">
    <location>
        <begin position="61"/>
        <end position="436"/>
    </location>
</feature>
<evidence type="ECO:0000256" key="7">
    <source>
        <dbReference type="ARBA" id="ARBA00023295"/>
    </source>
</evidence>
<protein>
    <recommendedName>
        <fullName evidence="3">beta-galactosidase</fullName>
        <ecNumber evidence="3">3.2.1.23</ecNumber>
    </recommendedName>
</protein>
<keyword evidence="8" id="KW-0812">Transmembrane</keyword>
<dbReference type="PANTHER" id="PTHR36447">
    <property type="entry name" value="BETA-GALACTOSIDASE GANA"/>
    <property type="match status" value="1"/>
</dbReference>
<dbReference type="GO" id="GO:0009341">
    <property type="term" value="C:beta-galactosidase complex"/>
    <property type="evidence" value="ECO:0007669"/>
    <property type="project" value="InterPro"/>
</dbReference>
<dbReference type="SUPFAM" id="SSF52317">
    <property type="entry name" value="Class I glutamine amidotransferase-like"/>
    <property type="match status" value="1"/>
</dbReference>
<dbReference type="CDD" id="cd03143">
    <property type="entry name" value="A4_beta-galactosidase_middle_domain"/>
    <property type="match status" value="1"/>
</dbReference>
<dbReference type="InterPro" id="IPR013738">
    <property type="entry name" value="Beta_galactosidase_Trimer"/>
</dbReference>
<evidence type="ECO:0000259" key="10">
    <source>
        <dbReference type="Pfam" id="PF08532"/>
    </source>
</evidence>
<dbReference type="EC" id="3.2.1.23" evidence="3"/>
<dbReference type="Pfam" id="PF08532">
    <property type="entry name" value="Glyco_hydro_42M"/>
    <property type="match status" value="1"/>
</dbReference>
<name>A0A1F4RZ05_UNCSA</name>
<feature type="domain" description="Beta-galactosidase trimerisation" evidence="10">
    <location>
        <begin position="528"/>
        <end position="644"/>
    </location>
</feature>
<dbReference type="GO" id="GO:0004565">
    <property type="term" value="F:beta-galactosidase activity"/>
    <property type="evidence" value="ECO:0007669"/>
    <property type="project" value="UniProtKB-EC"/>
</dbReference>
<evidence type="ECO:0000256" key="2">
    <source>
        <dbReference type="ARBA" id="ARBA00005940"/>
    </source>
</evidence>
<keyword evidence="4" id="KW-0479">Metal-binding</keyword>
<evidence type="ECO:0000256" key="6">
    <source>
        <dbReference type="ARBA" id="ARBA00022833"/>
    </source>
</evidence>
<evidence type="ECO:0000313" key="11">
    <source>
        <dbReference type="EMBL" id="OGC13389.1"/>
    </source>
</evidence>
<dbReference type="Gene3D" id="3.40.50.880">
    <property type="match status" value="1"/>
</dbReference>
<keyword evidence="8" id="KW-1133">Transmembrane helix</keyword>
<dbReference type="SUPFAM" id="SSF51445">
    <property type="entry name" value="(Trans)glycosidases"/>
    <property type="match status" value="1"/>
</dbReference>
<dbReference type="Gene3D" id="3.20.20.80">
    <property type="entry name" value="Glycosidases"/>
    <property type="match status" value="1"/>
</dbReference>
<evidence type="ECO:0000256" key="8">
    <source>
        <dbReference type="SAM" id="Phobius"/>
    </source>
</evidence>
<evidence type="ECO:0000256" key="3">
    <source>
        <dbReference type="ARBA" id="ARBA00012756"/>
    </source>
</evidence>
<dbReference type="Proteomes" id="UP000177905">
    <property type="component" value="Unassembled WGS sequence"/>
</dbReference>
<comment type="catalytic activity">
    <reaction evidence="1">
        <text>Hydrolysis of terminal non-reducing beta-D-galactose residues in beta-D-galactosides.</text>
        <dbReference type="EC" id="3.2.1.23"/>
    </reaction>
</comment>
<dbReference type="AlphaFoldDB" id="A0A1F4RZ05"/>
<dbReference type="GO" id="GO:0005975">
    <property type="term" value="P:carbohydrate metabolic process"/>
    <property type="evidence" value="ECO:0007669"/>
    <property type="project" value="InterPro"/>
</dbReference>
<reference evidence="11 12" key="1">
    <citation type="journal article" date="2016" name="Nat. Commun.">
        <title>Thousands of microbial genomes shed light on interconnected biogeochemical processes in an aquifer system.</title>
        <authorList>
            <person name="Anantharaman K."/>
            <person name="Brown C.T."/>
            <person name="Hug L.A."/>
            <person name="Sharon I."/>
            <person name="Castelle C.J."/>
            <person name="Probst A.J."/>
            <person name="Thomas B.C."/>
            <person name="Singh A."/>
            <person name="Wilkins M.J."/>
            <person name="Karaoz U."/>
            <person name="Brodie E.L."/>
            <person name="Williams K.H."/>
            <person name="Hubbard S.S."/>
            <person name="Banfield J.F."/>
        </authorList>
    </citation>
    <scope>NUCLEOTIDE SEQUENCE [LARGE SCALE GENOMIC DNA]</scope>
</reference>
<comment type="caution">
    <text evidence="11">The sequence shown here is derived from an EMBL/GenBank/DDBJ whole genome shotgun (WGS) entry which is preliminary data.</text>
</comment>
<evidence type="ECO:0000256" key="1">
    <source>
        <dbReference type="ARBA" id="ARBA00001412"/>
    </source>
</evidence>
<dbReference type="GO" id="GO:0046872">
    <property type="term" value="F:metal ion binding"/>
    <property type="evidence" value="ECO:0007669"/>
    <property type="project" value="UniProtKB-KW"/>
</dbReference>
<dbReference type="InterPro" id="IPR003476">
    <property type="entry name" value="Glyco_hydro_42"/>
</dbReference>
<proteinExistence type="inferred from homology"/>
<accession>A0A1F4RZ05</accession>
<dbReference type="InterPro" id="IPR013529">
    <property type="entry name" value="Glyco_hydro_42_N"/>
</dbReference>
<dbReference type="PANTHER" id="PTHR36447:SF2">
    <property type="entry name" value="BETA-GALACTOSIDASE YESZ"/>
    <property type="match status" value="1"/>
</dbReference>
<evidence type="ECO:0000256" key="4">
    <source>
        <dbReference type="ARBA" id="ARBA00022723"/>
    </source>
</evidence>
<feature type="transmembrane region" description="Helical" evidence="8">
    <location>
        <begin position="21"/>
        <end position="41"/>
    </location>
</feature>
<sequence length="656" mass="75599">MQFVIPAKAGIHLSFFSECKLINFTPIIIIGVQCFYFLLLFPPLAPLFLYLYNILMQFGVTYYPDQWPKDIWDKEFSKIKEMGFEIVRFAEMAWDFVQPKEDKWDFSGLDEALKICQNHNLKVLLGIPVAQAPQWLVKKHPEILHVANTGYIHPAYGPRPNACRDNETFKKYAKALVHKMAQRYKDHPAVYMWQLDNEPNYPPLDLTDNKDFCHCESTKKAFIKWAKNKYQLLSKLNERWGTKFWAGTFSSFDEITPPRVGMWDAGNPHIYLDWFRFKSENISAWLKEIKKIVRKYDKNRKIGTNSFTSIVNRIVDHRVLAEDMDFFGWDIYPKGTQNSLESLAQIADYWKGVCHATGSSFIVSELQGGPNVRWGNGDWVKGEEIKEWVDLLADHGAEMILFHNFRPPLFGSETGGFGILKPDGSPTERYYAIKEIIAQGWDDSRTVPTKLAIYYSRQSDVQTFQEEGWQRPAPNDWFSGRGDLGLFYGNNSIVGAYRLAYGKKIQPSFIFDTELERGEINCAILLLTNPYLLSSNQFANLKKFVESGGTLISESRFGLKDEDGHLYETPLLEELLESEHLYTEIIGKEMKVEGSPVFGFRDLLKINEKSCVVLKKYDDGHPALIEKKFGKGKIIYATFSLFSNILKHGDFTLSLF</sequence>
<dbReference type="InterPro" id="IPR029062">
    <property type="entry name" value="Class_I_gatase-like"/>
</dbReference>
<comment type="similarity">
    <text evidence="2">Belongs to the glycosyl hydrolase 42 family.</text>
</comment>
<keyword evidence="8" id="KW-0472">Membrane</keyword>
<keyword evidence="5" id="KW-0378">Hydrolase</keyword>
<keyword evidence="6" id="KW-0862">Zinc</keyword>
<gene>
    <name evidence="11" type="ORF">A2290_02675</name>
</gene>
<organism evidence="11 12">
    <name type="scientific">candidate division WOR-1 bacterium RIFOXYB2_FULL_36_35</name>
    <dbReference type="NCBI Taxonomy" id="1802578"/>
    <lineage>
        <taxon>Bacteria</taxon>
        <taxon>Bacillati</taxon>
        <taxon>Saganbacteria</taxon>
    </lineage>
</organism>